<evidence type="ECO:0000259" key="2">
    <source>
        <dbReference type="SMART" id="SM00382"/>
    </source>
</evidence>
<protein>
    <submittedName>
        <fullName evidence="3">DNA replication protein DnaC</fullName>
    </submittedName>
</protein>
<dbReference type="InterPro" id="IPR013317">
    <property type="entry name" value="DnaA_dom"/>
</dbReference>
<dbReference type="SMART" id="SM00382">
    <property type="entry name" value="AAA"/>
    <property type="match status" value="1"/>
</dbReference>
<reference evidence="3 4" key="1">
    <citation type="submission" date="2023-07" db="EMBL/GenBank/DDBJ databases">
        <title>Genomic Encyclopedia of Type Strains, Phase IV (KMG-IV): sequencing the most valuable type-strain genomes for metagenomic binning, comparative biology and taxonomic classification.</title>
        <authorList>
            <person name="Goeker M."/>
        </authorList>
    </citation>
    <scope>NUCLEOTIDE SEQUENCE [LARGE SCALE GENOMIC DNA]</scope>
    <source>
        <strain evidence="3 4">DSM 27848</strain>
    </source>
</reference>
<dbReference type="Pfam" id="PF00308">
    <property type="entry name" value="Bac_DnaA"/>
    <property type="match status" value="1"/>
</dbReference>
<comment type="similarity">
    <text evidence="1">Belongs to the DnaA family.</text>
</comment>
<accession>A0ABU0D777</accession>
<dbReference type="PANTHER" id="PTHR30050:SF10">
    <property type="entry name" value="PHAGE-LIKE ELEMENT PBSX PROTEIN XKDC"/>
    <property type="match status" value="1"/>
</dbReference>
<dbReference type="Proteomes" id="UP001232343">
    <property type="component" value="Unassembled WGS sequence"/>
</dbReference>
<dbReference type="InterPro" id="IPR027417">
    <property type="entry name" value="P-loop_NTPase"/>
</dbReference>
<dbReference type="Gene3D" id="3.40.50.300">
    <property type="entry name" value="P-loop containing nucleotide triphosphate hydrolases"/>
    <property type="match status" value="1"/>
</dbReference>
<dbReference type="CDD" id="cd00009">
    <property type="entry name" value="AAA"/>
    <property type="match status" value="1"/>
</dbReference>
<dbReference type="InterPro" id="IPR003593">
    <property type="entry name" value="AAA+_ATPase"/>
</dbReference>
<keyword evidence="1" id="KW-0235">DNA replication</keyword>
<evidence type="ECO:0000256" key="1">
    <source>
        <dbReference type="RuleBase" id="RU004227"/>
    </source>
</evidence>
<keyword evidence="4" id="KW-1185">Reference proteome</keyword>
<proteinExistence type="inferred from homology"/>
<name>A0ABU0D777_9BACI</name>
<comment type="caution">
    <text evidence="3">The sequence shown here is derived from an EMBL/GenBank/DDBJ whole genome shotgun (WGS) entry which is preliminary data.</text>
</comment>
<organism evidence="3 4">
    <name type="scientific">Lederbergia wuyishanensis</name>
    <dbReference type="NCBI Taxonomy" id="1347903"/>
    <lineage>
        <taxon>Bacteria</taxon>
        <taxon>Bacillati</taxon>
        <taxon>Bacillota</taxon>
        <taxon>Bacilli</taxon>
        <taxon>Bacillales</taxon>
        <taxon>Bacillaceae</taxon>
        <taxon>Lederbergia</taxon>
    </lineage>
</organism>
<dbReference type="SUPFAM" id="SSF52540">
    <property type="entry name" value="P-loop containing nucleoside triphosphate hydrolases"/>
    <property type="match status" value="1"/>
</dbReference>
<sequence>MASMNISEVLEKLRQRTTPLQVNKSVEYEEEQFSCRVCKDKKIIIYRVHKDTEWKEVQGFGTLIPESMVTEDDFFAGKVCTPDQGWEWRDTFSRQCKCVEQDRLKKIMKSSDITEEFKKLSFQNFRTEGKPQVIKDSYECAVEYFQEYEAIKDSRHNSIALLGQPGAGKTHLLTAIANNLINRLHVPVLYFPYVEGFTDLRDDFDKLEEKLDRMKKIDVLFVDDLFKPTGKERKARASEWQIEQMYAVINHRYLNHMPIMVSSELDIDEIEQIDEALGTRIRQMCQDFMVLIKGDRKLLNHRLEGW</sequence>
<dbReference type="PANTHER" id="PTHR30050">
    <property type="entry name" value="CHROMOSOMAL REPLICATION INITIATOR PROTEIN DNAA"/>
    <property type="match status" value="1"/>
</dbReference>
<feature type="domain" description="AAA+ ATPase" evidence="2">
    <location>
        <begin position="155"/>
        <end position="288"/>
    </location>
</feature>
<dbReference type="PRINTS" id="PR00051">
    <property type="entry name" value="DNAA"/>
</dbReference>
<dbReference type="EMBL" id="JAUSUO010000008">
    <property type="protein sequence ID" value="MDQ0344255.1"/>
    <property type="molecule type" value="Genomic_DNA"/>
</dbReference>
<evidence type="ECO:0000313" key="3">
    <source>
        <dbReference type="EMBL" id="MDQ0344255.1"/>
    </source>
</evidence>
<evidence type="ECO:0000313" key="4">
    <source>
        <dbReference type="Proteomes" id="UP001232343"/>
    </source>
</evidence>
<dbReference type="NCBIfam" id="NF005378">
    <property type="entry name" value="PRK06921.1"/>
    <property type="match status" value="1"/>
</dbReference>
<dbReference type="InterPro" id="IPR020591">
    <property type="entry name" value="Chromosome_initiator_DnaA-like"/>
</dbReference>
<gene>
    <name evidence="3" type="ORF">J2S14_003096</name>
</gene>